<comment type="caution">
    <text evidence="2">The sequence shown here is derived from an EMBL/GenBank/DDBJ whole genome shotgun (WGS) entry which is preliminary data.</text>
</comment>
<keyword evidence="3" id="KW-1185">Reference proteome</keyword>
<evidence type="ECO:0000313" key="3">
    <source>
        <dbReference type="Proteomes" id="UP000632273"/>
    </source>
</evidence>
<evidence type="ECO:0000256" key="1">
    <source>
        <dbReference type="SAM" id="Phobius"/>
    </source>
</evidence>
<proteinExistence type="predicted"/>
<gene>
    <name evidence="2" type="ORF">GCM10011383_42660</name>
</gene>
<keyword evidence="1" id="KW-0812">Transmembrane</keyword>
<dbReference type="EMBL" id="BMHT01000010">
    <property type="protein sequence ID" value="GGF26603.1"/>
    <property type="molecule type" value="Genomic_DNA"/>
</dbReference>
<feature type="transmembrane region" description="Helical" evidence="1">
    <location>
        <begin position="63"/>
        <end position="85"/>
    </location>
</feature>
<organism evidence="2 3">
    <name type="scientific">Hymenobacter cavernae</name>
    <dbReference type="NCBI Taxonomy" id="2044852"/>
    <lineage>
        <taxon>Bacteria</taxon>
        <taxon>Pseudomonadati</taxon>
        <taxon>Bacteroidota</taxon>
        <taxon>Cytophagia</taxon>
        <taxon>Cytophagales</taxon>
        <taxon>Hymenobacteraceae</taxon>
        <taxon>Hymenobacter</taxon>
    </lineage>
</organism>
<keyword evidence="1" id="KW-0472">Membrane</keyword>
<keyword evidence="1" id="KW-1133">Transmembrane helix</keyword>
<sequence length="286" mass="32509">MLQPNLESQGRSAAGNVFSGAQSSLRRNRVLVGILLYLLGSFVVFGLVGLAGGYSPLAFRPTFLLGHAVALGLGIAHLGLLPWALPWFEPDNRKQGTLLTLGAAVAGALGIVLLQWLPKIQPLTSPVAFVPAVLPFVLPYFFYQAYLAWNQIPDSVYKLWYYRANAPGPDLARVDLNNFMVVHFWMARRYGESLYHDFSSKAPYEMRFSDLFHIFLTDYNVMKPEQAIQYLDEQGRSFGWLFYAKQPWWKPRRYYDPDHTFRDNFIRQGNIIVARRVPAPSGTRET</sequence>
<feature type="transmembrane region" description="Helical" evidence="1">
    <location>
        <begin position="30"/>
        <end position="51"/>
    </location>
</feature>
<name>A0ABQ1UTA3_9BACT</name>
<dbReference type="RefSeq" id="WP_188816126.1">
    <property type="nucleotide sequence ID" value="NZ_BMHT01000010.1"/>
</dbReference>
<feature type="transmembrane region" description="Helical" evidence="1">
    <location>
        <begin position="123"/>
        <end position="143"/>
    </location>
</feature>
<evidence type="ECO:0000313" key="2">
    <source>
        <dbReference type="EMBL" id="GGF26603.1"/>
    </source>
</evidence>
<dbReference type="Proteomes" id="UP000632273">
    <property type="component" value="Unassembled WGS sequence"/>
</dbReference>
<protein>
    <submittedName>
        <fullName evidence="2">Uncharacterized protein</fullName>
    </submittedName>
</protein>
<feature type="transmembrane region" description="Helical" evidence="1">
    <location>
        <begin position="97"/>
        <end position="117"/>
    </location>
</feature>
<accession>A0ABQ1UTA3</accession>
<dbReference type="Pfam" id="PF17555">
    <property type="entry name" value="TssN"/>
    <property type="match status" value="1"/>
</dbReference>
<dbReference type="InterPro" id="IPR035177">
    <property type="entry name" value="TssN"/>
</dbReference>
<reference evidence="3" key="1">
    <citation type="journal article" date="2019" name="Int. J. Syst. Evol. Microbiol.">
        <title>The Global Catalogue of Microorganisms (GCM) 10K type strain sequencing project: providing services to taxonomists for standard genome sequencing and annotation.</title>
        <authorList>
            <consortium name="The Broad Institute Genomics Platform"/>
            <consortium name="The Broad Institute Genome Sequencing Center for Infectious Disease"/>
            <person name="Wu L."/>
            <person name="Ma J."/>
        </authorList>
    </citation>
    <scope>NUCLEOTIDE SEQUENCE [LARGE SCALE GENOMIC DNA]</scope>
    <source>
        <strain evidence="3">CGMCC 1.15197</strain>
    </source>
</reference>